<proteinExistence type="predicted"/>
<accession>A0AAP0Q0G7</accession>
<dbReference type="AlphaFoldDB" id="A0AAP0Q0G7"/>
<reference evidence="1 2" key="1">
    <citation type="submission" date="2024-01" db="EMBL/GenBank/DDBJ databases">
        <title>Genome assemblies of Stephania.</title>
        <authorList>
            <person name="Yang L."/>
        </authorList>
    </citation>
    <scope>NUCLEOTIDE SEQUENCE [LARGE SCALE GENOMIC DNA]</scope>
    <source>
        <strain evidence="1">YNDBR</strain>
        <tissue evidence="1">Leaf</tissue>
    </source>
</reference>
<protein>
    <submittedName>
        <fullName evidence="1">Uncharacterized protein</fullName>
    </submittedName>
</protein>
<dbReference type="EMBL" id="JBBNAF010000002">
    <property type="protein sequence ID" value="KAK9163222.1"/>
    <property type="molecule type" value="Genomic_DNA"/>
</dbReference>
<dbReference type="Proteomes" id="UP001420932">
    <property type="component" value="Unassembled WGS sequence"/>
</dbReference>
<name>A0AAP0Q0G7_9MAGN</name>
<evidence type="ECO:0000313" key="2">
    <source>
        <dbReference type="Proteomes" id="UP001420932"/>
    </source>
</evidence>
<gene>
    <name evidence="1" type="ORF">Syun_004124</name>
</gene>
<comment type="caution">
    <text evidence="1">The sequence shown here is derived from an EMBL/GenBank/DDBJ whole genome shotgun (WGS) entry which is preliminary data.</text>
</comment>
<organism evidence="1 2">
    <name type="scientific">Stephania yunnanensis</name>
    <dbReference type="NCBI Taxonomy" id="152371"/>
    <lineage>
        <taxon>Eukaryota</taxon>
        <taxon>Viridiplantae</taxon>
        <taxon>Streptophyta</taxon>
        <taxon>Embryophyta</taxon>
        <taxon>Tracheophyta</taxon>
        <taxon>Spermatophyta</taxon>
        <taxon>Magnoliopsida</taxon>
        <taxon>Ranunculales</taxon>
        <taxon>Menispermaceae</taxon>
        <taxon>Menispermoideae</taxon>
        <taxon>Cissampelideae</taxon>
        <taxon>Stephania</taxon>
    </lineage>
</organism>
<keyword evidence="2" id="KW-1185">Reference proteome</keyword>
<sequence length="106" mass="11816">MFVTHLRLHPPLLRRQPRRRLQTPRLCPVVSYRDGLLASPLRPSLIYLFKGHLILKRRQIQNLETYNRGALSDDGGAAKVAAMAATTTTLLAAATFEVSVAHSRAD</sequence>
<evidence type="ECO:0000313" key="1">
    <source>
        <dbReference type="EMBL" id="KAK9163222.1"/>
    </source>
</evidence>